<dbReference type="STRING" id="880071.Fleli_2063"/>
<evidence type="ECO:0000313" key="1">
    <source>
        <dbReference type="EMBL" id="AFM04446.1"/>
    </source>
</evidence>
<proteinExistence type="predicted"/>
<accession>I4AKG1</accession>
<dbReference type="KEGG" id="fli:Fleli_2063"/>
<dbReference type="Proteomes" id="UP000006054">
    <property type="component" value="Chromosome"/>
</dbReference>
<dbReference type="EMBL" id="CP003345">
    <property type="protein sequence ID" value="AFM04446.1"/>
    <property type="molecule type" value="Genomic_DNA"/>
</dbReference>
<protein>
    <submittedName>
        <fullName evidence="1">Uncharacterized protein</fullName>
    </submittedName>
</protein>
<name>I4AKG1_BERLS</name>
<dbReference type="AlphaFoldDB" id="I4AKG1"/>
<sequence>MKTHNDNLNRLKAVTPLLQTLLSEFQEEIDHLLKDDDKNLISDNEVFQRLLERRASKYRTLSNRRMPPSGSRIAYRYKKATNNLYVRLKYNDANNSSESYEEKVNAFFRESKELVDTVLFKEQTYYIALKEDSTKNRNLVFDFLEKHEQETQHSFLVQFIPLSFINKFNHFQKISLD</sequence>
<keyword evidence="2" id="KW-1185">Reference proteome</keyword>
<reference evidence="2" key="1">
    <citation type="submission" date="2012-06" db="EMBL/GenBank/DDBJ databases">
        <title>The complete genome of Flexibacter litoralis DSM 6794.</title>
        <authorList>
            <person name="Lucas S."/>
            <person name="Copeland A."/>
            <person name="Lapidus A."/>
            <person name="Glavina del Rio T."/>
            <person name="Dalin E."/>
            <person name="Tice H."/>
            <person name="Bruce D."/>
            <person name="Goodwin L."/>
            <person name="Pitluck S."/>
            <person name="Peters L."/>
            <person name="Ovchinnikova G."/>
            <person name="Lu M."/>
            <person name="Kyrpides N."/>
            <person name="Mavromatis K."/>
            <person name="Ivanova N."/>
            <person name="Brettin T."/>
            <person name="Detter J.C."/>
            <person name="Han C."/>
            <person name="Larimer F."/>
            <person name="Land M."/>
            <person name="Hauser L."/>
            <person name="Markowitz V."/>
            <person name="Cheng J.-F."/>
            <person name="Hugenholtz P."/>
            <person name="Woyke T."/>
            <person name="Wu D."/>
            <person name="Spring S."/>
            <person name="Lang E."/>
            <person name="Kopitz M."/>
            <person name="Brambilla E."/>
            <person name="Klenk H.-P."/>
            <person name="Eisen J.A."/>
        </authorList>
    </citation>
    <scope>NUCLEOTIDE SEQUENCE [LARGE SCALE GENOMIC DNA]</scope>
    <source>
        <strain evidence="2">ATCC 23117 / DSM 6794 / NBRC 15988 / NCIMB 1366 / Sio-4</strain>
    </source>
</reference>
<dbReference type="RefSeq" id="WP_014797893.1">
    <property type="nucleotide sequence ID" value="NC_018018.1"/>
</dbReference>
<evidence type="ECO:0000313" key="2">
    <source>
        <dbReference type="Proteomes" id="UP000006054"/>
    </source>
</evidence>
<gene>
    <name evidence="1" type="ordered locus">Fleli_2063</name>
</gene>
<organism evidence="1 2">
    <name type="scientific">Bernardetia litoralis (strain ATCC 23117 / DSM 6794 / NBRC 15988 / NCIMB 1366 / Fx l1 / Sio-4)</name>
    <name type="common">Flexibacter litoralis</name>
    <dbReference type="NCBI Taxonomy" id="880071"/>
    <lineage>
        <taxon>Bacteria</taxon>
        <taxon>Pseudomonadati</taxon>
        <taxon>Bacteroidota</taxon>
        <taxon>Cytophagia</taxon>
        <taxon>Cytophagales</taxon>
        <taxon>Bernardetiaceae</taxon>
        <taxon>Bernardetia</taxon>
    </lineage>
</organism>
<dbReference type="HOGENOM" id="CLU_1515750_0_0_10"/>